<reference evidence="2 3" key="1">
    <citation type="submission" date="2014-03" db="EMBL/GenBank/DDBJ databases">
        <title>Draft Genome of Photorhabdus temperata Meg1.</title>
        <authorList>
            <person name="Hurst S.G.IV."/>
            <person name="Morris K."/>
            <person name="Thomas K."/>
            <person name="Tisa L.S."/>
        </authorList>
    </citation>
    <scope>NUCLEOTIDE SEQUENCE [LARGE SCALE GENOMIC DNA]</scope>
    <source>
        <strain evidence="2 3">Meg1</strain>
    </source>
</reference>
<dbReference type="InterPro" id="IPR047647">
    <property type="entry name" value="ISAs1_transpos"/>
</dbReference>
<dbReference type="InterPro" id="IPR002559">
    <property type="entry name" value="Transposase_11"/>
</dbReference>
<dbReference type="InterPro" id="IPR051698">
    <property type="entry name" value="Transposase_11-like"/>
</dbReference>
<evidence type="ECO:0000313" key="3">
    <source>
        <dbReference type="Proteomes" id="UP000028002"/>
    </source>
</evidence>
<sequence length="201" mass="22110">MFEALHVVSAYDVESGVALYQRAAESKGKGGPVARQLIELLALDGAIVTMDALHCQKETLELINQRGGDFIVGLKGNQKNLYEFIKARFAAHYDQDERVEFTEKNSGHGRKEFRHVMQIPAALPEVLQQKWSSIQSVIEVVSERSVKGQPPHRDSRWYVSSLPLDAAIAAKAIKKALVGGKRAALGLGCYLSGRCHIIQSA</sequence>
<dbReference type="GO" id="GO:0003677">
    <property type="term" value="F:DNA binding"/>
    <property type="evidence" value="ECO:0007669"/>
    <property type="project" value="InterPro"/>
</dbReference>
<dbReference type="EMBL" id="JGVH01000068">
    <property type="protein sequence ID" value="KER01828.1"/>
    <property type="molecule type" value="Genomic_DNA"/>
</dbReference>
<dbReference type="NCBIfam" id="NF033564">
    <property type="entry name" value="transpos_ISAs1"/>
    <property type="match status" value="1"/>
</dbReference>
<protein>
    <submittedName>
        <fullName evidence="2">Transposase</fullName>
    </submittedName>
</protein>
<dbReference type="Pfam" id="PF01609">
    <property type="entry name" value="DDE_Tnp_1"/>
    <property type="match status" value="1"/>
</dbReference>
<dbReference type="PANTHER" id="PTHR30298:SF0">
    <property type="entry name" value="PROTEIN YBFL-RELATED"/>
    <property type="match status" value="1"/>
</dbReference>
<dbReference type="GO" id="GO:0006313">
    <property type="term" value="P:DNA transposition"/>
    <property type="evidence" value="ECO:0007669"/>
    <property type="project" value="InterPro"/>
</dbReference>
<dbReference type="AlphaFoldDB" id="A0A081RT25"/>
<evidence type="ECO:0000259" key="1">
    <source>
        <dbReference type="Pfam" id="PF01609"/>
    </source>
</evidence>
<dbReference type="PANTHER" id="PTHR30298">
    <property type="entry name" value="H REPEAT-ASSOCIATED PREDICTED TRANSPOSASE"/>
    <property type="match status" value="1"/>
</dbReference>
<feature type="domain" description="Transposase IS4-like" evidence="1">
    <location>
        <begin position="4"/>
        <end position="116"/>
    </location>
</feature>
<dbReference type="GO" id="GO:0004803">
    <property type="term" value="F:transposase activity"/>
    <property type="evidence" value="ECO:0007669"/>
    <property type="project" value="InterPro"/>
</dbReference>
<evidence type="ECO:0000313" key="2">
    <source>
        <dbReference type="EMBL" id="KER01828.1"/>
    </source>
</evidence>
<gene>
    <name evidence="2" type="ORF">MEG1DRAFT_03540</name>
</gene>
<dbReference type="Proteomes" id="UP000028002">
    <property type="component" value="Unassembled WGS sequence"/>
</dbReference>
<organism evidence="2 3">
    <name type="scientific">Photorhabdus temperata subsp. temperata Meg1</name>
    <dbReference type="NCBI Taxonomy" id="1393735"/>
    <lineage>
        <taxon>Bacteria</taxon>
        <taxon>Pseudomonadati</taxon>
        <taxon>Pseudomonadota</taxon>
        <taxon>Gammaproteobacteria</taxon>
        <taxon>Enterobacterales</taxon>
        <taxon>Morganellaceae</taxon>
        <taxon>Photorhabdus</taxon>
    </lineage>
</organism>
<proteinExistence type="predicted"/>
<accession>A0A081RT25</accession>
<name>A0A081RT25_PHOTE</name>
<dbReference type="PATRIC" id="fig|1393735.3.peg.3623"/>
<comment type="caution">
    <text evidence="2">The sequence shown here is derived from an EMBL/GenBank/DDBJ whole genome shotgun (WGS) entry which is preliminary data.</text>
</comment>